<accession>A0A2C5X9X2</accession>
<keyword evidence="2 3" id="KW-0378">Hydrolase</keyword>
<organism evidence="5 6">
    <name type="scientific">Ophiocordyceps australis</name>
    <dbReference type="NCBI Taxonomy" id="1399860"/>
    <lineage>
        <taxon>Eukaryota</taxon>
        <taxon>Fungi</taxon>
        <taxon>Dikarya</taxon>
        <taxon>Ascomycota</taxon>
        <taxon>Pezizomycotina</taxon>
        <taxon>Sordariomycetes</taxon>
        <taxon>Hypocreomycetidae</taxon>
        <taxon>Hypocreales</taxon>
        <taxon>Ophiocordycipitaceae</taxon>
        <taxon>Ophiocordyceps</taxon>
    </lineage>
</organism>
<evidence type="ECO:0000256" key="3">
    <source>
        <dbReference type="RuleBase" id="RU361235"/>
    </source>
</evidence>
<dbReference type="InterPro" id="IPR029058">
    <property type="entry name" value="AB_hydrolase_fold"/>
</dbReference>
<proteinExistence type="inferred from homology"/>
<evidence type="ECO:0000313" key="5">
    <source>
        <dbReference type="EMBL" id="PHH63619.1"/>
    </source>
</evidence>
<evidence type="ECO:0000313" key="6">
    <source>
        <dbReference type="Proteomes" id="UP000224854"/>
    </source>
</evidence>
<reference evidence="5 6" key="1">
    <citation type="submission" date="2017-06" db="EMBL/GenBank/DDBJ databases">
        <title>Ant-infecting Ophiocordyceps genomes reveal a high diversity of potential behavioral manipulation genes and a possible major role for enterotoxins.</title>
        <authorList>
            <person name="De Bekker C."/>
            <person name="Evans H.C."/>
            <person name="Brachmann A."/>
            <person name="Hughes D.P."/>
        </authorList>
    </citation>
    <scope>NUCLEOTIDE SEQUENCE [LARGE SCALE GENOMIC DNA]</scope>
    <source>
        <strain evidence="5 6">1348a</strain>
    </source>
</reference>
<evidence type="ECO:0000256" key="2">
    <source>
        <dbReference type="ARBA" id="ARBA00022801"/>
    </source>
</evidence>
<dbReference type="InterPro" id="IPR050309">
    <property type="entry name" value="Type-B_Carboxylest/Lipase"/>
</dbReference>
<dbReference type="SUPFAM" id="SSF53474">
    <property type="entry name" value="alpha/beta-Hydrolases"/>
    <property type="match status" value="1"/>
</dbReference>
<name>A0A2C5X9X2_9HYPO</name>
<evidence type="ECO:0000259" key="4">
    <source>
        <dbReference type="Pfam" id="PF00135"/>
    </source>
</evidence>
<comment type="similarity">
    <text evidence="1 3">Belongs to the type-B carboxylesterase/lipase family.</text>
</comment>
<feature type="signal peptide" evidence="3">
    <location>
        <begin position="1"/>
        <end position="19"/>
    </location>
</feature>
<dbReference type="InterPro" id="IPR002018">
    <property type="entry name" value="CarbesteraseB"/>
</dbReference>
<dbReference type="AlphaFoldDB" id="A0A2C5X9X2"/>
<comment type="caution">
    <text evidence="5">The sequence shown here is derived from an EMBL/GenBank/DDBJ whole genome shotgun (WGS) entry which is preliminary data.</text>
</comment>
<dbReference type="Pfam" id="PF00135">
    <property type="entry name" value="COesterase"/>
    <property type="match status" value="1"/>
</dbReference>
<dbReference type="Gene3D" id="3.40.50.1820">
    <property type="entry name" value="alpha/beta hydrolase"/>
    <property type="match status" value="1"/>
</dbReference>
<protein>
    <recommendedName>
        <fullName evidence="3">Carboxylic ester hydrolase</fullName>
        <ecNumber evidence="3">3.1.1.-</ecNumber>
    </recommendedName>
</protein>
<keyword evidence="3" id="KW-0732">Signal</keyword>
<dbReference type="InterPro" id="IPR019826">
    <property type="entry name" value="Carboxylesterase_B_AS"/>
</dbReference>
<dbReference type="EMBL" id="NJEU01001598">
    <property type="protein sequence ID" value="PHH63619.1"/>
    <property type="molecule type" value="Genomic_DNA"/>
</dbReference>
<dbReference type="EC" id="3.1.1.-" evidence="3"/>
<dbReference type="PANTHER" id="PTHR11559">
    <property type="entry name" value="CARBOXYLESTERASE"/>
    <property type="match status" value="1"/>
</dbReference>
<dbReference type="PROSITE" id="PS00122">
    <property type="entry name" value="CARBOXYLESTERASE_B_1"/>
    <property type="match status" value="1"/>
</dbReference>
<evidence type="ECO:0000256" key="1">
    <source>
        <dbReference type="ARBA" id="ARBA00005964"/>
    </source>
</evidence>
<sequence length="604" mass="64721">MKPAAVGQLLVALAASSAAAPSPLPLTSTVPSASSSVSSLHSPPPANGPVVNLGYASYQAYYNKTSNLNIWKSIRYAAPPVGSLRWQAPQLPLKGASCRVIPAIEQPPRCPQSGAYGVPHSYGFNSGLGNEDCLYLNVFAAPQATRKLPVLVWIHGGGYSVFGATYDPSSWINTNDNGFVVVEMQYRLGAFGYLASPHVKEKGRLNVGLLDQRFALEWVQRHIEKFGGDPSRVTLGGESSGAASAMYQAMAFGGQIGSPLFDNVIAASPYNPSLYNFDDNATTSIYDSFVDLAGSADSETLQNASGTVATTRGYFGSFAFTPVLDGDLLQQRPSEQLLQGRIAGKRLLVGTNANDGVPLTNPDVQSRYQYNDFISGMFPLLTEKDTREMNSRYKVDKVGPVGGVRFDTVGDSGPTALTQSGMATGIQQAVFNLAAEATFDCPAQWLAEAYSTNGRRAWKYQYSVTPSFHGADLTAYFAAGSRNPGAGFRHALQKIMGNFIIKGDPIISVVDATANATNATVPTSEDGDKWINWPPYSPDGPVQMNLNTSGGHVSLVTITDKLSYYVRSGAGIVNSFRLTDGLAWEGGRGERCEYWRNVSSRALR</sequence>
<feature type="domain" description="Carboxylesterase type B" evidence="4">
    <location>
        <begin position="64"/>
        <end position="507"/>
    </location>
</feature>
<feature type="chain" id="PRO_5011822363" description="Carboxylic ester hydrolase" evidence="3">
    <location>
        <begin position="20"/>
        <end position="604"/>
    </location>
</feature>
<gene>
    <name evidence="5" type="ORF">CDD82_1854</name>
</gene>
<dbReference type="OrthoDB" id="408631at2759"/>
<keyword evidence="6" id="KW-1185">Reference proteome</keyword>
<dbReference type="GO" id="GO:0016787">
    <property type="term" value="F:hydrolase activity"/>
    <property type="evidence" value="ECO:0007669"/>
    <property type="project" value="UniProtKB-KW"/>
</dbReference>
<dbReference type="Proteomes" id="UP000224854">
    <property type="component" value="Unassembled WGS sequence"/>
</dbReference>